<accession>A0AAN5IEF7</accession>
<sequence length="126" mass="14192">ISQKTRDISIWSLLLLLNHHFCWFDLLLFQSLLKALRDGANQSRSNATSRGDPLLLPLPPSPLLCFLPCHLPSRQEIFNRSKTTCSLESSSLSSFPLSSLQIPPLTSHIFDVSQSWGRRCLVGVYL</sequence>
<reference evidence="2" key="1">
    <citation type="submission" date="2022-10" db="EMBL/GenBank/DDBJ databases">
        <title>Genome assembly of Pristionchus species.</title>
        <authorList>
            <person name="Yoshida K."/>
            <person name="Sommer R.J."/>
        </authorList>
    </citation>
    <scope>NUCLEOTIDE SEQUENCE [LARGE SCALE GENOMIC DNA]</scope>
    <source>
        <strain evidence="2">RS5460</strain>
    </source>
</reference>
<dbReference type="AlphaFoldDB" id="A0AAN5IEF7"/>
<evidence type="ECO:0000313" key="2">
    <source>
        <dbReference type="Proteomes" id="UP001328107"/>
    </source>
</evidence>
<proteinExistence type="predicted"/>
<keyword evidence="2" id="KW-1185">Reference proteome</keyword>
<dbReference type="EMBL" id="BTRK01000006">
    <property type="protein sequence ID" value="GMR59506.1"/>
    <property type="molecule type" value="Genomic_DNA"/>
</dbReference>
<comment type="caution">
    <text evidence="1">The sequence shown here is derived from an EMBL/GenBank/DDBJ whole genome shotgun (WGS) entry which is preliminary data.</text>
</comment>
<feature type="non-terminal residue" evidence="1">
    <location>
        <position position="1"/>
    </location>
</feature>
<protein>
    <submittedName>
        <fullName evidence="1">Uncharacterized protein</fullName>
    </submittedName>
</protein>
<dbReference type="Proteomes" id="UP001328107">
    <property type="component" value="Unassembled WGS sequence"/>
</dbReference>
<evidence type="ECO:0000313" key="1">
    <source>
        <dbReference type="EMBL" id="GMR59506.1"/>
    </source>
</evidence>
<gene>
    <name evidence="1" type="ORF">PMAYCL1PPCAC_29701</name>
</gene>
<name>A0AAN5IEF7_9BILA</name>
<organism evidence="1 2">
    <name type="scientific">Pristionchus mayeri</name>
    <dbReference type="NCBI Taxonomy" id="1317129"/>
    <lineage>
        <taxon>Eukaryota</taxon>
        <taxon>Metazoa</taxon>
        <taxon>Ecdysozoa</taxon>
        <taxon>Nematoda</taxon>
        <taxon>Chromadorea</taxon>
        <taxon>Rhabditida</taxon>
        <taxon>Rhabditina</taxon>
        <taxon>Diplogasteromorpha</taxon>
        <taxon>Diplogasteroidea</taxon>
        <taxon>Neodiplogasteridae</taxon>
        <taxon>Pristionchus</taxon>
    </lineage>
</organism>